<feature type="compositionally biased region" description="Basic and acidic residues" evidence="2">
    <location>
        <begin position="48"/>
        <end position="66"/>
    </location>
</feature>
<proteinExistence type="predicted"/>
<feature type="signal peptide" evidence="3">
    <location>
        <begin position="1"/>
        <end position="20"/>
    </location>
</feature>
<evidence type="ECO:0000313" key="4">
    <source>
        <dbReference type="EMBL" id="CAI5718596.1"/>
    </source>
</evidence>
<protein>
    <recommendedName>
        <fullName evidence="6">RxLR effector candidate protein</fullName>
    </recommendedName>
</protein>
<sequence length="207" mass="22295">MTKCFGLLVLALTVFAGSDAHSIRAAGNAAELLTPSRTSGPPGGPKSKRSDPDRDVPINAADEDRNGSLLKPFAGKFASARQVSSGRNPDSFMAKALARMDRTLQRKMENQLTASTKSKGSELQKRTSHAMAQVEKAEAQLKRAKANVADDTNKRVIGASIQLEKAETTLKSAKAKLIKAQLQLDDHMDKDSIRKAIEARKADAKLN</sequence>
<evidence type="ECO:0000313" key="5">
    <source>
        <dbReference type="Proteomes" id="UP001162031"/>
    </source>
</evidence>
<comment type="caution">
    <text evidence="4">The sequence shown here is derived from an EMBL/GenBank/DDBJ whole genome shotgun (WGS) entry which is preliminary data.</text>
</comment>
<evidence type="ECO:0008006" key="6">
    <source>
        <dbReference type="Google" id="ProtNLM"/>
    </source>
</evidence>
<evidence type="ECO:0000256" key="3">
    <source>
        <dbReference type="SAM" id="SignalP"/>
    </source>
</evidence>
<evidence type="ECO:0000256" key="2">
    <source>
        <dbReference type="SAM" id="MobiDB-lite"/>
    </source>
</evidence>
<accession>A0AAV0TCW1</accession>
<dbReference type="EMBL" id="CANTFL010000221">
    <property type="protein sequence ID" value="CAI5718596.1"/>
    <property type="molecule type" value="Genomic_DNA"/>
</dbReference>
<name>A0AAV0TCW1_HYABA</name>
<feature type="coiled-coil region" evidence="1">
    <location>
        <begin position="127"/>
        <end position="190"/>
    </location>
</feature>
<keyword evidence="3" id="KW-0732">Signal</keyword>
<reference evidence="4" key="1">
    <citation type="submission" date="2022-12" db="EMBL/GenBank/DDBJ databases">
        <authorList>
            <person name="Webb A."/>
        </authorList>
    </citation>
    <scope>NUCLEOTIDE SEQUENCE</scope>
    <source>
        <strain evidence="4">Hp1</strain>
    </source>
</reference>
<feature type="region of interest" description="Disordered" evidence="2">
    <location>
        <begin position="32"/>
        <end position="67"/>
    </location>
</feature>
<gene>
    <name evidence="4" type="ORF">HBR001_LOCUS2034</name>
</gene>
<keyword evidence="1" id="KW-0175">Coiled coil</keyword>
<keyword evidence="5" id="KW-1185">Reference proteome</keyword>
<dbReference type="Proteomes" id="UP001162031">
    <property type="component" value="Unassembled WGS sequence"/>
</dbReference>
<dbReference type="AlphaFoldDB" id="A0AAV0TCW1"/>
<evidence type="ECO:0000256" key="1">
    <source>
        <dbReference type="SAM" id="Coils"/>
    </source>
</evidence>
<feature type="chain" id="PRO_5043785050" description="RxLR effector candidate protein" evidence="3">
    <location>
        <begin position="21"/>
        <end position="207"/>
    </location>
</feature>
<organism evidence="4 5">
    <name type="scientific">Hyaloperonospora brassicae</name>
    <name type="common">Brassica downy mildew</name>
    <name type="synonym">Peronospora brassicae</name>
    <dbReference type="NCBI Taxonomy" id="162125"/>
    <lineage>
        <taxon>Eukaryota</taxon>
        <taxon>Sar</taxon>
        <taxon>Stramenopiles</taxon>
        <taxon>Oomycota</taxon>
        <taxon>Peronosporomycetes</taxon>
        <taxon>Peronosporales</taxon>
        <taxon>Peronosporaceae</taxon>
        <taxon>Hyaloperonospora</taxon>
    </lineage>
</organism>